<dbReference type="HOGENOM" id="CLU_004286_2_1_1"/>
<feature type="region of interest" description="Disordered" evidence="2">
    <location>
        <begin position="380"/>
        <end position="399"/>
    </location>
</feature>
<dbReference type="eggNOG" id="ENOG502S0KD">
    <property type="taxonomic scope" value="Eukaryota"/>
</dbReference>
<dbReference type="InParanoid" id="G4NFE1"/>
<reference evidence="3 4" key="1">
    <citation type="journal article" date="2005" name="Nature">
        <title>The genome sequence of the rice blast fungus Magnaporthe grisea.</title>
        <authorList>
            <person name="Dean R.A."/>
            <person name="Talbot N.J."/>
            <person name="Ebbole D.J."/>
            <person name="Farman M.L."/>
            <person name="Mitchell T.K."/>
            <person name="Orbach M.J."/>
            <person name="Thon M."/>
            <person name="Kulkarni R."/>
            <person name="Xu J.R."/>
            <person name="Pan H."/>
            <person name="Read N.D."/>
            <person name="Lee Y.H."/>
            <person name="Carbone I."/>
            <person name="Brown D."/>
            <person name="Oh Y.Y."/>
            <person name="Donofrio N."/>
            <person name="Jeong J.S."/>
            <person name="Soanes D.M."/>
            <person name="Djonovic S."/>
            <person name="Kolomiets E."/>
            <person name="Rehmeyer C."/>
            <person name="Li W."/>
            <person name="Harding M."/>
            <person name="Kim S."/>
            <person name="Lebrun M.H."/>
            <person name="Bohnert H."/>
            <person name="Coughlan S."/>
            <person name="Butler J."/>
            <person name="Calvo S."/>
            <person name="Ma L.J."/>
            <person name="Nicol R."/>
            <person name="Purcell S."/>
            <person name="Nusbaum C."/>
            <person name="Galagan J.E."/>
            <person name="Birren B.W."/>
        </authorList>
    </citation>
    <scope>NUCLEOTIDE SEQUENCE [LARGE SCALE GENOMIC DNA]</scope>
    <source>
        <strain evidence="4">70-15 / ATCC MYA-4617 / FGSC 8958</strain>
    </source>
</reference>
<dbReference type="AlphaFoldDB" id="G4NFE1"/>
<dbReference type="SMR" id="G4NFE1"/>
<dbReference type="GeneID" id="12985995"/>
<evidence type="ECO:0000256" key="2">
    <source>
        <dbReference type="SAM" id="MobiDB-lite"/>
    </source>
</evidence>
<dbReference type="OrthoDB" id="5244758at2759"/>
<keyword evidence="1" id="KW-0175">Coiled coil</keyword>
<dbReference type="EMBL" id="CM001236">
    <property type="protein sequence ID" value="EHA47169.1"/>
    <property type="molecule type" value="Genomic_DNA"/>
</dbReference>
<dbReference type="KEGG" id="mgr:MGG_14957"/>
<evidence type="ECO:0000256" key="1">
    <source>
        <dbReference type="SAM" id="Coils"/>
    </source>
</evidence>
<protein>
    <submittedName>
        <fullName evidence="3">Uncharacterized protein</fullName>
    </submittedName>
</protein>
<dbReference type="STRING" id="242507.G4NFE1"/>
<dbReference type="Pfam" id="PF12520">
    <property type="entry name" value="DUF3723"/>
    <property type="match status" value="1"/>
</dbReference>
<feature type="coiled-coil region" evidence="1">
    <location>
        <begin position="501"/>
        <end position="587"/>
    </location>
</feature>
<dbReference type="Proteomes" id="UP000009058">
    <property type="component" value="Chromosome 6"/>
</dbReference>
<dbReference type="RefSeq" id="XP_003719536.1">
    <property type="nucleotide sequence ID" value="XM_003719488.1"/>
</dbReference>
<accession>G4NFE1</accession>
<name>G4NFE1_PYRO7</name>
<dbReference type="OMA" id="LWAFCGR"/>
<evidence type="ECO:0000313" key="3">
    <source>
        <dbReference type="EMBL" id="EHA47169.1"/>
    </source>
</evidence>
<feature type="region of interest" description="Disordered" evidence="2">
    <location>
        <begin position="739"/>
        <end position="764"/>
    </location>
</feature>
<organism evidence="3 4">
    <name type="scientific">Pyricularia oryzae (strain 70-15 / ATCC MYA-4617 / FGSC 8958)</name>
    <name type="common">Rice blast fungus</name>
    <name type="synonym">Magnaporthe oryzae</name>
    <dbReference type="NCBI Taxonomy" id="242507"/>
    <lineage>
        <taxon>Eukaryota</taxon>
        <taxon>Fungi</taxon>
        <taxon>Dikarya</taxon>
        <taxon>Ascomycota</taxon>
        <taxon>Pezizomycotina</taxon>
        <taxon>Sordariomycetes</taxon>
        <taxon>Sordariomycetidae</taxon>
        <taxon>Magnaporthales</taxon>
        <taxon>Pyriculariaceae</taxon>
        <taxon>Pyricularia</taxon>
    </lineage>
</organism>
<dbReference type="VEuPathDB" id="FungiDB:MGG_14957"/>
<proteinExistence type="predicted"/>
<dbReference type="InterPro" id="IPR022198">
    <property type="entry name" value="DUF3723"/>
</dbReference>
<evidence type="ECO:0000313" key="4">
    <source>
        <dbReference type="Proteomes" id="UP000009058"/>
    </source>
</evidence>
<feature type="region of interest" description="Disordered" evidence="2">
    <location>
        <begin position="633"/>
        <end position="654"/>
    </location>
</feature>
<sequence length="764" mass="87879">MCLDPSFTTDTKADGFIIDISKDLRITLMDEYTNEKKPDDGEFYYKIRQFQGALGPKNPYFEMRWWARLASIADTKNKKQRLQQLLGHAQFGPAFDAFLKIPALYGGMRLGMVNKMICLKCHDLLLNFLNRMKDFYFFVFDNDENKMRKVTRADIAALQLTAPGAFTSEAVALRGRVEGGDVFQAFNSDERKEIWSRICSKTKNSLVPSLFQFFENLKYLKGPADCMKMLINPKRRDTIQSALEDAFSGFDNPTDACAVQIGRHKFKYARVDPDDRFSILYRQLWLFAFREGMGMEKKAKKRLAGPRVEHANEGVLFEFAAMANMFGFSNDQIKALMQQDPDESMARRLLDTARDPAIYRYMRKDDCVKKIVRIIREAEPHESREDTSDSGIDGEEKRSSRCGLPAVWDYVENKNLLFLADLHRPLPTNDRLRFDFIQRSNYFSFFGDRIACEDEILEAVTDTSQAECTGVTACITQEVPGNWEQSVPRSPTLPDNYQEQVHTATRHLQDLEESLKLLNVKKTETETELGQLQQEIGQNRNMNESLAQQLRHLQNEGTKLETTIGMLKAEEARKSNNIQRLEQIESDINHRIEASRLQNEQLSGDETKLRTTIAELESMKEKNVQTANQPFTTTKTQEVQRESNRLSGTTARAKEPDLNSGEICVKFMVKEWIVAHELWVNRSKPSEFQRVVRKYLRKGMGTFDREQRQLSPINCLNLLIETQPPFQVYLKPNWEVEKLGGPRPKAANKNIKDGSTAMVSSPRQ</sequence>
<keyword evidence="4" id="KW-1185">Reference proteome</keyword>
<gene>
    <name evidence="3" type="ORF">MGG_14957</name>
</gene>
<reference key="2">
    <citation type="submission" date="2011-05" db="EMBL/GenBank/DDBJ databases">
        <title>The Genome Sequence of Magnaporthe oryzae 70-15.</title>
        <authorList>
            <consortium name="The Broad Institute Genome Sequencing Platform"/>
            <person name="Ma L.-J."/>
            <person name="Dead R."/>
            <person name="Young S.K."/>
            <person name="Zeng Q."/>
            <person name="Gargeya S."/>
            <person name="Fitzgerald M."/>
            <person name="Haas B."/>
            <person name="Abouelleil A."/>
            <person name="Alvarado L."/>
            <person name="Arachchi H.M."/>
            <person name="Berlin A."/>
            <person name="Brown A."/>
            <person name="Chapman S.B."/>
            <person name="Chen Z."/>
            <person name="Dunbar C."/>
            <person name="Freedman E."/>
            <person name="Gearin G."/>
            <person name="Gellesch M."/>
            <person name="Goldberg J."/>
            <person name="Griggs A."/>
            <person name="Gujja S."/>
            <person name="Heiman D."/>
            <person name="Howarth C."/>
            <person name="Larson L."/>
            <person name="Lui A."/>
            <person name="MacDonald P.J.P."/>
            <person name="Mehta T."/>
            <person name="Montmayeur A."/>
            <person name="Murphy C."/>
            <person name="Neiman D."/>
            <person name="Pearson M."/>
            <person name="Priest M."/>
            <person name="Roberts A."/>
            <person name="Saif S."/>
            <person name="Shea T."/>
            <person name="Shenoy N."/>
            <person name="Sisk P."/>
            <person name="Stolte C."/>
            <person name="Sykes S."/>
            <person name="Yandava C."/>
            <person name="Wortman J."/>
            <person name="Nusbaum C."/>
            <person name="Birren B."/>
        </authorList>
    </citation>
    <scope>NUCLEOTIDE SEQUENCE</scope>
    <source>
        <strain>70-15</strain>
    </source>
</reference>